<dbReference type="InterPro" id="IPR007421">
    <property type="entry name" value="Schlafen_AlbA_2_dom"/>
</dbReference>
<accession>A0A4Y8WPI5</accession>
<evidence type="ECO:0000313" key="2">
    <source>
        <dbReference type="EMBL" id="TFH94988.1"/>
    </source>
</evidence>
<keyword evidence="2" id="KW-0547">Nucleotide-binding</keyword>
<evidence type="ECO:0000259" key="1">
    <source>
        <dbReference type="Pfam" id="PF04326"/>
    </source>
</evidence>
<sequence>MANIDISKIIAELNCTQETSKLEVKRGSEVFRATMESVCSFSNEPNLNGGIILLGIDEIEIDGSIKYDIVGVREPDKLQKDLTTSCATVFNIPIRPRITIQDVQGKEVIAIIIYQLRFDGRSEIRIGSAERDWSFG</sequence>
<dbReference type="AlphaFoldDB" id="A0A4Y8WPI5"/>
<dbReference type="STRING" id="1122973.GCA_000379925_00028"/>
<dbReference type="InterPro" id="IPR038461">
    <property type="entry name" value="Schlafen_AlbA_2_dom_sf"/>
</dbReference>
<protein>
    <submittedName>
        <fullName evidence="2">ATP-binding protein</fullName>
    </submittedName>
</protein>
<comment type="caution">
    <text evidence="2">The sequence shown here is derived from an EMBL/GenBank/DDBJ whole genome shotgun (WGS) entry which is preliminary data.</text>
</comment>
<dbReference type="EMBL" id="SPNC01000072">
    <property type="protein sequence ID" value="TFH94988.1"/>
    <property type="molecule type" value="Genomic_DNA"/>
</dbReference>
<dbReference type="Pfam" id="PF04326">
    <property type="entry name" value="SLFN_AlbA_2"/>
    <property type="match status" value="1"/>
</dbReference>
<name>A0A4Y8WPI5_9PORP</name>
<dbReference type="Proteomes" id="UP000297225">
    <property type="component" value="Unassembled WGS sequence"/>
</dbReference>
<dbReference type="RefSeq" id="WP_134849112.1">
    <property type="nucleotide sequence ID" value="NZ_CP197400.1"/>
</dbReference>
<dbReference type="Gene3D" id="3.30.950.30">
    <property type="entry name" value="Schlafen, AAA domain"/>
    <property type="match status" value="1"/>
</dbReference>
<keyword evidence="2" id="KW-0067">ATP-binding</keyword>
<proteinExistence type="predicted"/>
<keyword evidence="3" id="KW-1185">Reference proteome</keyword>
<dbReference type="OrthoDB" id="1120869at2"/>
<feature type="domain" description="Schlafen AlbA-2" evidence="1">
    <location>
        <begin position="18"/>
        <end position="115"/>
    </location>
</feature>
<organism evidence="2 3">
    <name type="scientific">Porphyromonas levii</name>
    <dbReference type="NCBI Taxonomy" id="28114"/>
    <lineage>
        <taxon>Bacteria</taxon>
        <taxon>Pseudomonadati</taxon>
        <taxon>Bacteroidota</taxon>
        <taxon>Bacteroidia</taxon>
        <taxon>Bacteroidales</taxon>
        <taxon>Porphyromonadaceae</taxon>
        <taxon>Porphyromonas</taxon>
    </lineage>
</organism>
<dbReference type="GO" id="GO:0005524">
    <property type="term" value="F:ATP binding"/>
    <property type="evidence" value="ECO:0007669"/>
    <property type="project" value="UniProtKB-KW"/>
</dbReference>
<gene>
    <name evidence="2" type="ORF">E4P47_05520</name>
</gene>
<evidence type="ECO:0000313" key="3">
    <source>
        <dbReference type="Proteomes" id="UP000297225"/>
    </source>
</evidence>
<reference evidence="2 3" key="1">
    <citation type="submission" date="2019-03" db="EMBL/GenBank/DDBJ databases">
        <title>Porphyromonas levii Isolated from the Uterus of Dairy Cows.</title>
        <authorList>
            <person name="Francis A.M."/>
        </authorList>
    </citation>
    <scope>NUCLEOTIDE SEQUENCE [LARGE SCALE GENOMIC DNA]</scope>
    <source>
        <strain evidence="2 3">AF5678</strain>
    </source>
</reference>